<keyword evidence="5 7" id="KW-0472">Membrane</keyword>
<evidence type="ECO:0000256" key="7">
    <source>
        <dbReference type="HAMAP-Rule" id="MF_01416"/>
    </source>
</evidence>
<evidence type="ECO:0000313" key="8">
    <source>
        <dbReference type="EMBL" id="AZI58154.1"/>
    </source>
</evidence>
<evidence type="ECO:0000256" key="5">
    <source>
        <dbReference type="ARBA" id="ARBA00023136"/>
    </source>
</evidence>
<dbReference type="Pfam" id="PF00213">
    <property type="entry name" value="OSCP"/>
    <property type="match status" value="1"/>
</dbReference>
<dbReference type="GO" id="GO:0046933">
    <property type="term" value="F:proton-transporting ATP synthase activity, rotational mechanism"/>
    <property type="evidence" value="ECO:0007669"/>
    <property type="project" value="UniProtKB-UniRule"/>
</dbReference>
<dbReference type="PANTHER" id="PTHR11910">
    <property type="entry name" value="ATP SYNTHASE DELTA CHAIN"/>
    <property type="match status" value="1"/>
</dbReference>
<evidence type="ECO:0000256" key="2">
    <source>
        <dbReference type="ARBA" id="ARBA00022448"/>
    </source>
</evidence>
<dbReference type="AlphaFoldDB" id="A0A3G8ZUI7"/>
<organism evidence="8 9">
    <name type="scientific">Nakamurella antarctica</name>
    <dbReference type="NCBI Taxonomy" id="1902245"/>
    <lineage>
        <taxon>Bacteria</taxon>
        <taxon>Bacillati</taxon>
        <taxon>Actinomycetota</taxon>
        <taxon>Actinomycetes</taxon>
        <taxon>Nakamurellales</taxon>
        <taxon>Nakamurellaceae</taxon>
        <taxon>Nakamurella</taxon>
    </lineage>
</organism>
<dbReference type="PRINTS" id="PR00125">
    <property type="entry name" value="ATPASEDELTA"/>
</dbReference>
<gene>
    <name evidence="7" type="primary">atpH</name>
    <name evidence="8" type="ORF">EH165_08380</name>
</gene>
<evidence type="ECO:0000256" key="3">
    <source>
        <dbReference type="ARBA" id="ARBA00022781"/>
    </source>
</evidence>
<accession>A0A3G8ZUI7</accession>
<dbReference type="RefSeq" id="WP_124799063.1">
    <property type="nucleotide sequence ID" value="NZ_CP034170.1"/>
</dbReference>
<keyword evidence="9" id="KW-1185">Reference proteome</keyword>
<dbReference type="GO" id="GO:0045259">
    <property type="term" value="C:proton-transporting ATP synthase complex"/>
    <property type="evidence" value="ECO:0007669"/>
    <property type="project" value="UniProtKB-KW"/>
</dbReference>
<dbReference type="NCBIfam" id="TIGR01145">
    <property type="entry name" value="ATP_synt_delta"/>
    <property type="match status" value="1"/>
</dbReference>
<keyword evidence="2 7" id="KW-0813">Transport</keyword>
<evidence type="ECO:0000256" key="6">
    <source>
        <dbReference type="ARBA" id="ARBA00023310"/>
    </source>
</evidence>
<keyword evidence="7" id="KW-0139">CF(1)</keyword>
<name>A0A3G8ZUI7_9ACTN</name>
<comment type="subcellular location">
    <subcellularLocation>
        <location evidence="7">Cell membrane</location>
        <topology evidence="7">Peripheral membrane protein</topology>
    </subcellularLocation>
    <subcellularLocation>
        <location evidence="1">Membrane</location>
    </subcellularLocation>
</comment>
<comment type="function">
    <text evidence="7">F(1)F(0) ATP synthase produces ATP from ADP in the presence of a proton or sodium gradient. F-type ATPases consist of two structural domains, F(1) containing the extramembraneous catalytic core and F(0) containing the membrane proton channel, linked together by a central stalk and a peripheral stalk. During catalysis, ATP synthesis in the catalytic domain of F(1) is coupled via a rotary mechanism of the central stalk subunits to proton translocation.</text>
</comment>
<dbReference type="InterPro" id="IPR026015">
    <property type="entry name" value="ATP_synth_OSCP/delta_N_sf"/>
</dbReference>
<dbReference type="Gene3D" id="1.10.520.20">
    <property type="entry name" value="N-terminal domain of the delta subunit of the F1F0-ATP synthase"/>
    <property type="match status" value="1"/>
</dbReference>
<dbReference type="OrthoDB" id="5242917at2"/>
<keyword evidence="7" id="KW-1003">Cell membrane</keyword>
<dbReference type="InterPro" id="IPR000711">
    <property type="entry name" value="ATPase_OSCP/dsu"/>
</dbReference>
<reference evidence="8 9" key="2">
    <citation type="submission" date="2018-12" db="EMBL/GenBank/DDBJ databases">
        <title>Nakamurella antarcticus sp. nov., isolated from Antarctica South Shetland Islands soil.</title>
        <authorList>
            <person name="Peng F."/>
        </authorList>
    </citation>
    <scope>NUCLEOTIDE SEQUENCE [LARGE SCALE GENOMIC DNA]</scope>
    <source>
        <strain evidence="8 9">S14-144</strain>
    </source>
</reference>
<dbReference type="KEGG" id="nak:EH165_08380"/>
<reference evidence="8 9" key="1">
    <citation type="submission" date="2018-11" db="EMBL/GenBank/DDBJ databases">
        <authorList>
            <person name="Da X."/>
        </authorList>
    </citation>
    <scope>NUCLEOTIDE SEQUENCE [LARGE SCALE GENOMIC DNA]</scope>
    <source>
        <strain evidence="8 9">S14-144</strain>
    </source>
</reference>
<comment type="similarity">
    <text evidence="7">Belongs to the ATPase delta chain family.</text>
</comment>
<dbReference type="Proteomes" id="UP000268084">
    <property type="component" value="Chromosome"/>
</dbReference>
<dbReference type="GO" id="GO:0016787">
    <property type="term" value="F:hydrolase activity"/>
    <property type="evidence" value="ECO:0007669"/>
    <property type="project" value="UniProtKB-KW"/>
</dbReference>
<dbReference type="EMBL" id="CP034170">
    <property type="protein sequence ID" value="AZI58154.1"/>
    <property type="molecule type" value="Genomic_DNA"/>
</dbReference>
<dbReference type="GO" id="GO:0005886">
    <property type="term" value="C:plasma membrane"/>
    <property type="evidence" value="ECO:0007669"/>
    <property type="project" value="UniProtKB-SubCell"/>
</dbReference>
<proteinExistence type="inferred from homology"/>
<dbReference type="NCBIfam" id="NF009967">
    <property type="entry name" value="PRK13430.1"/>
    <property type="match status" value="1"/>
</dbReference>
<keyword evidence="4 7" id="KW-0406">Ion transport</keyword>
<sequence>MRHLASRQSLSKASDALLSNAATLDDTGLGALGQDLSAVAGALSKAPSLRRTLSDNTTAADAKSGIVAQLFGGKVGSAAAKVLDVVARSEWSTGGDLAEALYQLGRIALFLRAERSGELDAIEDEIFRFGRIVDASPNLSAVLDDPLAQPADRAALVARLLEGKAHPLSVALLTELARDPRGRSFNSGIGELVTQAAARKDKLVAVVTSAVELNLEQRNRLTAGLVRVYGRPVAAHVVVDPQIQGGLVVRVGDEVIDGSVAGRLTALRSKLAG</sequence>
<dbReference type="SUPFAM" id="SSF47928">
    <property type="entry name" value="N-terminal domain of the delta subunit of the F1F0-ATP synthase"/>
    <property type="match status" value="1"/>
</dbReference>
<protein>
    <recommendedName>
        <fullName evidence="7">ATP synthase subunit delta</fullName>
    </recommendedName>
    <alternativeName>
        <fullName evidence="7">ATP synthase F(1) sector subunit delta</fullName>
    </alternativeName>
    <alternativeName>
        <fullName evidence="7">F-type ATPase subunit delta</fullName>
        <shortName evidence="7">F-ATPase subunit delta</shortName>
    </alternativeName>
</protein>
<dbReference type="HAMAP" id="MF_01416">
    <property type="entry name" value="ATP_synth_delta_bact"/>
    <property type="match status" value="1"/>
</dbReference>
<evidence type="ECO:0000313" key="9">
    <source>
        <dbReference type="Proteomes" id="UP000268084"/>
    </source>
</evidence>
<evidence type="ECO:0000256" key="1">
    <source>
        <dbReference type="ARBA" id="ARBA00004370"/>
    </source>
</evidence>
<keyword evidence="6 7" id="KW-0066">ATP synthesis</keyword>
<comment type="function">
    <text evidence="7">This protein is part of the stalk that links CF(0) to CF(1). It either transmits conformational changes from CF(0) to CF(1) or is implicated in proton conduction.</text>
</comment>
<keyword evidence="3 7" id="KW-0375">Hydrogen ion transport</keyword>
<keyword evidence="8" id="KW-0378">Hydrolase</keyword>
<evidence type="ECO:0000256" key="4">
    <source>
        <dbReference type="ARBA" id="ARBA00023065"/>
    </source>
</evidence>